<dbReference type="HOGENOM" id="CLU_038617_1_1_1"/>
<feature type="signal peptide" evidence="10">
    <location>
        <begin position="1"/>
        <end position="21"/>
    </location>
</feature>
<evidence type="ECO:0000256" key="1">
    <source>
        <dbReference type="ARBA" id="ARBA00001182"/>
    </source>
</evidence>
<keyword evidence="6" id="KW-1015">Disulfide bond</keyword>
<dbReference type="Gene3D" id="1.20.1150.12">
    <property type="entry name" value="Endoplasmic reticulum resident protein 29, C-terminal domain"/>
    <property type="match status" value="1"/>
</dbReference>
<evidence type="ECO:0000256" key="4">
    <source>
        <dbReference type="ARBA" id="ARBA00022729"/>
    </source>
</evidence>
<dbReference type="GO" id="GO:0006457">
    <property type="term" value="P:protein folding"/>
    <property type="evidence" value="ECO:0007669"/>
    <property type="project" value="TreeGrafter"/>
</dbReference>
<keyword evidence="5" id="KW-0677">Repeat</keyword>
<evidence type="ECO:0000256" key="2">
    <source>
        <dbReference type="ARBA" id="ARBA00006347"/>
    </source>
</evidence>
<dbReference type="GO" id="GO:0003756">
    <property type="term" value="F:protein disulfide isomerase activity"/>
    <property type="evidence" value="ECO:0007669"/>
    <property type="project" value="UniProtKB-EC"/>
</dbReference>
<evidence type="ECO:0000313" key="12">
    <source>
        <dbReference type="EMBL" id="EWC48572.1"/>
    </source>
</evidence>
<reference evidence="12 13" key="1">
    <citation type="submission" date="2013-05" db="EMBL/GenBank/DDBJ databases">
        <title>Drechslerella stenobrocha genome reveals carnivorous origination and mechanical trapping mechanism of predatory fungi.</title>
        <authorList>
            <person name="Liu X."/>
            <person name="Zhang W."/>
            <person name="Liu K."/>
        </authorList>
    </citation>
    <scope>NUCLEOTIDE SEQUENCE [LARGE SCALE GENOMIC DNA]</scope>
    <source>
        <strain evidence="12 13">248</strain>
    </source>
</reference>
<dbReference type="InterPro" id="IPR036249">
    <property type="entry name" value="Thioredoxin-like_sf"/>
</dbReference>
<name>W7I937_9PEZI</name>
<evidence type="ECO:0000256" key="10">
    <source>
        <dbReference type="SAM" id="SignalP"/>
    </source>
</evidence>
<dbReference type="Pfam" id="PF07749">
    <property type="entry name" value="ERp29"/>
    <property type="match status" value="1"/>
</dbReference>
<dbReference type="OrthoDB" id="10264505at2759"/>
<organism evidence="12 13">
    <name type="scientific">Drechslerella stenobrocha 248</name>
    <dbReference type="NCBI Taxonomy" id="1043628"/>
    <lineage>
        <taxon>Eukaryota</taxon>
        <taxon>Fungi</taxon>
        <taxon>Dikarya</taxon>
        <taxon>Ascomycota</taxon>
        <taxon>Pezizomycotina</taxon>
        <taxon>Orbiliomycetes</taxon>
        <taxon>Orbiliales</taxon>
        <taxon>Orbiliaceae</taxon>
        <taxon>Drechslerella</taxon>
    </lineage>
</organism>
<dbReference type="PANTHER" id="PTHR45672">
    <property type="entry name" value="PROTEIN DISULFIDE-ISOMERASE C17H9.14C-RELATED"/>
    <property type="match status" value="1"/>
</dbReference>
<dbReference type="InterPro" id="IPR017937">
    <property type="entry name" value="Thioredoxin_CS"/>
</dbReference>
<dbReference type="InterPro" id="IPR051063">
    <property type="entry name" value="PDI"/>
</dbReference>
<keyword evidence="8" id="KW-0676">Redox-active center</keyword>
<dbReference type="SUPFAM" id="SSF52833">
    <property type="entry name" value="Thioredoxin-like"/>
    <property type="match status" value="2"/>
</dbReference>
<dbReference type="InterPro" id="IPR011679">
    <property type="entry name" value="ERp29_C"/>
</dbReference>
<dbReference type="CDD" id="cd02998">
    <property type="entry name" value="PDI_a_ERp38"/>
    <property type="match status" value="1"/>
</dbReference>
<accession>W7I937</accession>
<proteinExistence type="inferred from homology"/>
<dbReference type="EMBL" id="KI966372">
    <property type="protein sequence ID" value="EWC48572.1"/>
    <property type="molecule type" value="Genomic_DNA"/>
</dbReference>
<feature type="domain" description="Thioredoxin" evidence="11">
    <location>
        <begin position="144"/>
        <end position="259"/>
    </location>
</feature>
<evidence type="ECO:0000256" key="9">
    <source>
        <dbReference type="RuleBase" id="RU004208"/>
    </source>
</evidence>
<evidence type="ECO:0000256" key="5">
    <source>
        <dbReference type="ARBA" id="ARBA00022737"/>
    </source>
</evidence>
<gene>
    <name evidence="12" type="ORF">DRE_01794</name>
</gene>
<dbReference type="PANTHER" id="PTHR45672:SF11">
    <property type="entry name" value="PROTEIN DISULFIDE-ISOMERASE C17H9.14C"/>
    <property type="match status" value="1"/>
</dbReference>
<dbReference type="InterPro" id="IPR013766">
    <property type="entry name" value="Thioredoxin_domain"/>
</dbReference>
<dbReference type="Gene3D" id="3.40.30.10">
    <property type="entry name" value="Glutaredoxin"/>
    <property type="match status" value="2"/>
</dbReference>
<dbReference type="PROSITE" id="PS00194">
    <property type="entry name" value="THIOREDOXIN_1"/>
    <property type="match status" value="2"/>
</dbReference>
<dbReference type="PRINTS" id="PR00421">
    <property type="entry name" value="THIOREDOXIN"/>
</dbReference>
<dbReference type="InterPro" id="IPR036356">
    <property type="entry name" value="ERp29_C_sf"/>
</dbReference>
<feature type="chain" id="PRO_5004893765" description="protein disulfide-isomerase" evidence="10">
    <location>
        <begin position="22"/>
        <end position="378"/>
    </location>
</feature>
<feature type="domain" description="Thioredoxin" evidence="11">
    <location>
        <begin position="10"/>
        <end position="131"/>
    </location>
</feature>
<protein>
    <recommendedName>
        <fullName evidence="3">protein disulfide-isomerase</fullName>
        <ecNumber evidence="3">5.3.4.1</ecNumber>
    </recommendedName>
</protein>
<evidence type="ECO:0000259" key="11">
    <source>
        <dbReference type="PROSITE" id="PS51352"/>
    </source>
</evidence>
<dbReference type="Pfam" id="PF00085">
    <property type="entry name" value="Thioredoxin"/>
    <property type="match status" value="2"/>
</dbReference>
<dbReference type="GO" id="GO:0005783">
    <property type="term" value="C:endoplasmic reticulum"/>
    <property type="evidence" value="ECO:0007669"/>
    <property type="project" value="InterPro"/>
</dbReference>
<keyword evidence="7" id="KW-0413">Isomerase</keyword>
<evidence type="ECO:0000256" key="6">
    <source>
        <dbReference type="ARBA" id="ARBA00023157"/>
    </source>
</evidence>
<dbReference type="EC" id="5.3.4.1" evidence="3"/>
<dbReference type="AlphaFoldDB" id="W7I937"/>
<dbReference type="FunFam" id="3.40.30.10:FF:000032">
    <property type="entry name" value="Protein disulfide-isomerase A6 homolog"/>
    <property type="match status" value="1"/>
</dbReference>
<dbReference type="NCBIfam" id="TIGR01126">
    <property type="entry name" value="pdi_dom"/>
    <property type="match status" value="2"/>
</dbReference>
<dbReference type="PROSITE" id="PS51352">
    <property type="entry name" value="THIOREDOXIN_2"/>
    <property type="match status" value="2"/>
</dbReference>
<dbReference type="SUPFAM" id="SSF47933">
    <property type="entry name" value="ERP29 C domain-like"/>
    <property type="match status" value="1"/>
</dbReference>
<evidence type="ECO:0000313" key="13">
    <source>
        <dbReference type="Proteomes" id="UP000024837"/>
    </source>
</evidence>
<dbReference type="Proteomes" id="UP000024837">
    <property type="component" value="Unassembled WGS sequence"/>
</dbReference>
<keyword evidence="13" id="KW-1185">Reference proteome</keyword>
<dbReference type="InterPro" id="IPR005788">
    <property type="entry name" value="PDI_thioredoxin-like_dom"/>
</dbReference>
<comment type="catalytic activity">
    <reaction evidence="1">
        <text>Catalyzes the rearrangement of -S-S- bonds in proteins.</text>
        <dbReference type="EC" id="5.3.4.1"/>
    </reaction>
</comment>
<comment type="similarity">
    <text evidence="2 9">Belongs to the protein disulfide isomerase family.</text>
</comment>
<evidence type="ECO:0000256" key="8">
    <source>
        <dbReference type="ARBA" id="ARBA00023284"/>
    </source>
</evidence>
<evidence type="ECO:0000256" key="7">
    <source>
        <dbReference type="ARBA" id="ARBA00023235"/>
    </source>
</evidence>
<sequence>MKFLLSAASVLLSAALAVASANVVELTPDNFDEVITNSGKPALVKFFAPWCGHCKTLAPTFEELGDAFAGFKDKVVIAKVDADAHRSLGKKFDVKGFPTLKWFDGKSATPVTYDSGRTLDALTTYVSDKTGIKLKGSKGAKEPVSAVKVLTDANFATIAGDKTKSVLVKFYAPWCGYCKKLAPVYEKVASAFTREDSVIVAEVDCDSAGSKATCSKFDIQSYPTLKHFPGAAASVEDARPYEAGRDEEDFIEFINEKAGTHRTPGGGLNEKAGTIELLDELIRTKVAKGFVGLADELADAGKLVEDKTKEYYVRVARKLLEKQAYAKDELARLTKMVTKGGLNADKLDDIARRQNILRVFEEASAAPAGSAAPAKDEL</sequence>
<keyword evidence="4 10" id="KW-0732">Signal</keyword>
<evidence type="ECO:0000256" key="3">
    <source>
        <dbReference type="ARBA" id="ARBA00012723"/>
    </source>
</evidence>